<evidence type="ECO:0000256" key="1">
    <source>
        <dbReference type="SAM" id="MobiDB-lite"/>
    </source>
</evidence>
<organism evidence="2 3">
    <name type="scientific">Chloropicon roscoffensis</name>
    <dbReference type="NCBI Taxonomy" id="1461544"/>
    <lineage>
        <taxon>Eukaryota</taxon>
        <taxon>Viridiplantae</taxon>
        <taxon>Chlorophyta</taxon>
        <taxon>Chloropicophyceae</taxon>
        <taxon>Chloropicales</taxon>
        <taxon>Chloropicaceae</taxon>
        <taxon>Chloropicon</taxon>
    </lineage>
</organism>
<accession>A0AAX4PJR2</accession>
<reference evidence="2 3" key="1">
    <citation type="submission" date="2024-03" db="EMBL/GenBank/DDBJ databases">
        <title>Complete genome sequence of the green alga Chloropicon roscoffensis RCC1871.</title>
        <authorList>
            <person name="Lemieux C."/>
            <person name="Pombert J.-F."/>
            <person name="Otis C."/>
            <person name="Turmel M."/>
        </authorList>
    </citation>
    <scope>NUCLEOTIDE SEQUENCE [LARGE SCALE GENOMIC DNA]</scope>
    <source>
        <strain evidence="2 3">RCC1871</strain>
    </source>
</reference>
<proteinExistence type="predicted"/>
<dbReference type="AlphaFoldDB" id="A0AAX4PJR2"/>
<evidence type="ECO:0000313" key="2">
    <source>
        <dbReference type="EMBL" id="WZN65855.1"/>
    </source>
</evidence>
<dbReference type="Proteomes" id="UP001472866">
    <property type="component" value="Chromosome 13"/>
</dbReference>
<dbReference type="PANTHER" id="PTHR37463">
    <property type="entry name" value="GSL3115 PROTEIN"/>
    <property type="match status" value="1"/>
</dbReference>
<dbReference type="EMBL" id="CP151513">
    <property type="protein sequence ID" value="WZN65855.1"/>
    <property type="molecule type" value="Genomic_DNA"/>
</dbReference>
<feature type="region of interest" description="Disordered" evidence="1">
    <location>
        <begin position="49"/>
        <end position="71"/>
    </location>
</feature>
<dbReference type="Pfam" id="PF10013">
    <property type="entry name" value="DUF2256"/>
    <property type="match status" value="1"/>
</dbReference>
<name>A0AAX4PJR2_9CHLO</name>
<protein>
    <recommendedName>
        <fullName evidence="4">DUF2256 domain-containing protein</fullName>
    </recommendedName>
</protein>
<evidence type="ECO:0000313" key="3">
    <source>
        <dbReference type="Proteomes" id="UP001472866"/>
    </source>
</evidence>
<dbReference type="InterPro" id="IPR017136">
    <property type="entry name" value="UCP037205"/>
</dbReference>
<dbReference type="PANTHER" id="PTHR37463:SF5">
    <property type="entry name" value="DUF2256 DOMAIN-CONTAINING PROTEIN"/>
    <property type="match status" value="1"/>
</dbReference>
<gene>
    <name evidence="2" type="ORF">HKI87_13g74170</name>
</gene>
<keyword evidence="3" id="KW-1185">Reference proteome</keyword>
<evidence type="ECO:0008006" key="4">
    <source>
        <dbReference type="Google" id="ProtNLM"/>
    </source>
</evidence>
<sequence>MPRGVKKENLPTKTCVVCNRPFTWRKKWERCWDEVLTCSNRCKAERKRKKGGAGAVETAEPEGRGGVVASRATPADPLRRLATVRAARGAVRACARIL</sequence>